<dbReference type="GO" id="GO:0000398">
    <property type="term" value="P:mRNA splicing, via spliceosome"/>
    <property type="evidence" value="ECO:0007669"/>
    <property type="project" value="InterPro"/>
</dbReference>
<sequence length="507" mass="58606">MAFNMSSNRKRKSNNSGRSFNNEKKQKVNAGRSLNDKILAAKQRALSKQSTVASSSSSSSLQEKDKEDQGLMGLNTTAIHPLLMDMTSSKNDESKAMGISDVSNPLLLTKLKPNVTKEALNPYFDPLQITKANDTKRKRRGLVFNEKGKYVVIADKVREKEEVSRLEQEEMQRKTALGLDPDQSINELAYKLQYPSRLEWWDEALFYKGKTYDDLNLDVENIEDNKYVLTLHDQDQTPITSYIQHPVTIKAPWEKHLPAPKSLYLTKKEMKRIRKNRRTEVHKEKQDRIKLGLAPPPPPKVKLTNLMNVLTNESIKDPTAVELRVRQEIEQRRLAHEEDNNARKLTAEDRHEKFDKKVEKDINEKGIFSAVFKIDRLVNNQHIFKVDINAKQNKLSGVCCLSENDFSLIIVEGSSNSINKYKRLLMNRINWEENSIPKATSPEEEDTEYTPQSLVGNQCKLIWEGQLLDFHFHKWSVHKLETGEAVLDFLSHYRCENYYREAKVFSE</sequence>
<evidence type="ECO:0000259" key="7">
    <source>
        <dbReference type="Pfam" id="PF08572"/>
    </source>
</evidence>
<dbReference type="InterPro" id="IPR010541">
    <property type="entry name" value="Prp3_C"/>
</dbReference>
<dbReference type="AlphaFoldDB" id="A0AAV5QQI7"/>
<keyword evidence="9" id="KW-1185">Reference proteome</keyword>
<dbReference type="EMBL" id="BTFZ01000011">
    <property type="protein sequence ID" value="GMM36560.1"/>
    <property type="molecule type" value="Genomic_DNA"/>
</dbReference>
<evidence type="ECO:0000256" key="3">
    <source>
        <dbReference type="ARBA" id="ARBA00023187"/>
    </source>
</evidence>
<evidence type="ECO:0000256" key="5">
    <source>
        <dbReference type="SAM" id="MobiDB-lite"/>
    </source>
</evidence>
<keyword evidence="2" id="KW-0507">mRNA processing</keyword>
<reference evidence="8 9" key="1">
    <citation type="journal article" date="2023" name="Elife">
        <title>Identification of key yeast species and microbe-microbe interactions impacting larval growth of Drosophila in the wild.</title>
        <authorList>
            <person name="Mure A."/>
            <person name="Sugiura Y."/>
            <person name="Maeda R."/>
            <person name="Honda K."/>
            <person name="Sakurai N."/>
            <person name="Takahashi Y."/>
            <person name="Watada M."/>
            <person name="Katoh T."/>
            <person name="Gotoh A."/>
            <person name="Gotoh Y."/>
            <person name="Taniguchi I."/>
            <person name="Nakamura K."/>
            <person name="Hayashi T."/>
            <person name="Katayama T."/>
            <person name="Uemura T."/>
            <person name="Hattori Y."/>
        </authorList>
    </citation>
    <scope>NUCLEOTIDE SEQUENCE [LARGE SCALE GENOMIC DNA]</scope>
    <source>
        <strain evidence="8 9">SC-9</strain>
    </source>
</reference>
<comment type="subcellular location">
    <subcellularLocation>
        <location evidence="1">Nucleus</location>
    </subcellularLocation>
</comment>
<gene>
    <name evidence="8" type="ORF">DASC09_038850</name>
</gene>
<dbReference type="GO" id="GO:0046540">
    <property type="term" value="C:U4/U6 x U5 tri-snRNP complex"/>
    <property type="evidence" value="ECO:0007669"/>
    <property type="project" value="InterPro"/>
</dbReference>
<evidence type="ECO:0000256" key="2">
    <source>
        <dbReference type="ARBA" id="ARBA00022664"/>
    </source>
</evidence>
<proteinExistence type="predicted"/>
<name>A0AAV5QQI7_9ASCO</name>
<evidence type="ECO:0000256" key="1">
    <source>
        <dbReference type="ARBA" id="ARBA00004123"/>
    </source>
</evidence>
<dbReference type="GeneID" id="90074535"/>
<dbReference type="Proteomes" id="UP001360560">
    <property type="component" value="Unassembled WGS sequence"/>
</dbReference>
<dbReference type="PANTHER" id="PTHR14212:SF0">
    <property type="entry name" value="U4_U6 SMALL NUCLEAR RIBONUCLEOPROTEIN PRP3"/>
    <property type="match status" value="1"/>
</dbReference>
<feature type="compositionally biased region" description="Basic and acidic residues" evidence="5">
    <location>
        <begin position="278"/>
        <end position="290"/>
    </location>
</feature>
<keyword evidence="3" id="KW-0508">mRNA splicing</keyword>
<accession>A0AAV5QQI7</accession>
<protein>
    <submittedName>
        <fullName evidence="8">U4/U6-U5 snRNP complex subunit</fullName>
    </submittedName>
</protein>
<keyword evidence="4" id="KW-0539">Nucleus</keyword>
<feature type="domain" description="Small nuclear ribonucleoprotein Prp3 C-terminal" evidence="6">
    <location>
        <begin position="370"/>
        <end position="501"/>
    </location>
</feature>
<feature type="region of interest" description="Disordered" evidence="5">
    <location>
        <begin position="1"/>
        <end position="71"/>
    </location>
</feature>
<dbReference type="PANTHER" id="PTHR14212">
    <property type="entry name" value="U4/U6-ASSOCIATED RNA SPLICING FACTOR-RELATED"/>
    <property type="match status" value="1"/>
</dbReference>
<evidence type="ECO:0000313" key="9">
    <source>
        <dbReference type="Proteomes" id="UP001360560"/>
    </source>
</evidence>
<dbReference type="RefSeq" id="XP_064853556.1">
    <property type="nucleotide sequence ID" value="XM_064997484.1"/>
</dbReference>
<evidence type="ECO:0000259" key="6">
    <source>
        <dbReference type="Pfam" id="PF06544"/>
    </source>
</evidence>
<dbReference type="CDD" id="cd24162">
    <property type="entry name" value="Prp3_C"/>
    <property type="match status" value="1"/>
</dbReference>
<feature type="region of interest" description="Disordered" evidence="5">
    <location>
        <begin position="276"/>
        <end position="297"/>
    </location>
</feature>
<organism evidence="8 9">
    <name type="scientific">Saccharomycopsis crataegensis</name>
    <dbReference type="NCBI Taxonomy" id="43959"/>
    <lineage>
        <taxon>Eukaryota</taxon>
        <taxon>Fungi</taxon>
        <taxon>Dikarya</taxon>
        <taxon>Ascomycota</taxon>
        <taxon>Saccharomycotina</taxon>
        <taxon>Saccharomycetes</taxon>
        <taxon>Saccharomycopsidaceae</taxon>
        <taxon>Saccharomycopsis</taxon>
    </lineage>
</organism>
<dbReference type="Pfam" id="PF06544">
    <property type="entry name" value="Prp3_C"/>
    <property type="match status" value="1"/>
</dbReference>
<evidence type="ECO:0000313" key="8">
    <source>
        <dbReference type="EMBL" id="GMM36560.1"/>
    </source>
</evidence>
<comment type="caution">
    <text evidence="8">The sequence shown here is derived from an EMBL/GenBank/DDBJ whole genome shotgun (WGS) entry which is preliminary data.</text>
</comment>
<dbReference type="Pfam" id="PF08572">
    <property type="entry name" value="PRP3"/>
    <property type="match status" value="1"/>
</dbReference>
<dbReference type="InterPro" id="IPR013881">
    <property type="entry name" value="Pre-mRNA_splic_Prp3_dom"/>
</dbReference>
<evidence type="ECO:0000256" key="4">
    <source>
        <dbReference type="ARBA" id="ARBA00023242"/>
    </source>
</evidence>
<dbReference type="InterPro" id="IPR027104">
    <property type="entry name" value="Prp3"/>
</dbReference>
<feature type="domain" description="Pre-mRNA-splicing factor 3" evidence="7">
    <location>
        <begin position="121"/>
        <end position="346"/>
    </location>
</feature>